<dbReference type="OrthoDB" id="1413770at2"/>
<name>A0A4R6TZL7_9GAMM</name>
<dbReference type="InterPro" id="IPR049450">
    <property type="entry name" value="ACOT8-like_C"/>
</dbReference>
<evidence type="ECO:0000313" key="3">
    <source>
        <dbReference type="EMBL" id="TDQ37813.1"/>
    </source>
</evidence>
<dbReference type="InterPro" id="IPR049449">
    <property type="entry name" value="TesB_ACOT8-like_N"/>
</dbReference>
<dbReference type="AlphaFoldDB" id="A0A4R6TZL7"/>
<accession>A0A4R6TZL7</accession>
<reference evidence="3 4" key="1">
    <citation type="submission" date="2019-03" db="EMBL/GenBank/DDBJ databases">
        <title>Genomic Encyclopedia of Type Strains, Phase IV (KMG-IV): sequencing the most valuable type-strain genomes for metagenomic binning, comparative biology and taxonomic classification.</title>
        <authorList>
            <person name="Goeker M."/>
        </authorList>
    </citation>
    <scope>NUCLEOTIDE SEQUENCE [LARGE SCALE GENOMIC DNA]</scope>
    <source>
        <strain evidence="3 4">DSM 28679</strain>
    </source>
</reference>
<dbReference type="Proteomes" id="UP000294575">
    <property type="component" value="Unassembled WGS sequence"/>
</dbReference>
<evidence type="ECO:0000259" key="2">
    <source>
        <dbReference type="Pfam" id="PF20789"/>
    </source>
</evidence>
<protein>
    <submittedName>
        <fullName evidence="3">Thioesterase superfamily protein</fullName>
    </submittedName>
</protein>
<evidence type="ECO:0000313" key="4">
    <source>
        <dbReference type="Proteomes" id="UP000294575"/>
    </source>
</evidence>
<comment type="caution">
    <text evidence="3">The sequence shown here is derived from an EMBL/GenBank/DDBJ whole genome shotgun (WGS) entry which is preliminary data.</text>
</comment>
<feature type="domain" description="Acyl-CoA thioesterase-like C-terminal" evidence="2">
    <location>
        <begin position="131"/>
        <end position="261"/>
    </location>
</feature>
<dbReference type="InterPro" id="IPR042171">
    <property type="entry name" value="Acyl-CoA_hotdog"/>
</dbReference>
<dbReference type="Pfam" id="PF13622">
    <property type="entry name" value="4HBT_3"/>
    <property type="match status" value="1"/>
</dbReference>
<keyword evidence="4" id="KW-1185">Reference proteome</keyword>
<proteinExistence type="predicted"/>
<dbReference type="EMBL" id="SNYK01000006">
    <property type="protein sequence ID" value="TDQ37813.1"/>
    <property type="molecule type" value="Genomic_DNA"/>
</dbReference>
<dbReference type="SUPFAM" id="SSF54637">
    <property type="entry name" value="Thioesterase/thiol ester dehydrase-isomerase"/>
    <property type="match status" value="1"/>
</dbReference>
<sequence length="266" mass="30112">MSSYYRLLSRTQDEQGVTRAEYAPTEHAQGVWNPQEQHMAPATGILCRELELFCPRPELRSARINLDIWGMIHFSPFTVETRMLRPGRTIELVEVRMLSGGQACIVANVWRLQTCDSSKSQGLEDPHMPPPEQMQDWPAFSAWGGGYIRSLQLKTIIEQHRPGHGRVWLKNDLEMVEGEPTSAFVRLMGMVDTANGVAARAMPNEWIFPNVDLNISLLRMPQGEWLGLETRQQFGSDGVGLTSSVLHDELGPFGRSEQTLTMRRPR</sequence>
<dbReference type="Gene3D" id="2.40.160.210">
    <property type="entry name" value="Acyl-CoA thioesterase, double hotdog domain"/>
    <property type="match status" value="1"/>
</dbReference>
<feature type="domain" description="Acyl-CoA thioesterase-like N-terminal HotDog" evidence="1">
    <location>
        <begin position="30"/>
        <end position="111"/>
    </location>
</feature>
<dbReference type="RefSeq" id="WP_101495964.1">
    <property type="nucleotide sequence ID" value="NZ_LNJZ01000003.1"/>
</dbReference>
<organism evidence="3 4">
    <name type="scientific">Thiopseudomonas denitrificans</name>
    <dbReference type="NCBI Taxonomy" id="1501432"/>
    <lineage>
        <taxon>Bacteria</taxon>
        <taxon>Pseudomonadati</taxon>
        <taxon>Pseudomonadota</taxon>
        <taxon>Gammaproteobacteria</taxon>
        <taxon>Pseudomonadales</taxon>
        <taxon>Pseudomonadaceae</taxon>
        <taxon>Thiopseudomonas</taxon>
    </lineage>
</organism>
<dbReference type="Pfam" id="PF20789">
    <property type="entry name" value="4HBT_3C"/>
    <property type="match status" value="1"/>
</dbReference>
<dbReference type="InterPro" id="IPR029069">
    <property type="entry name" value="HotDog_dom_sf"/>
</dbReference>
<gene>
    <name evidence="3" type="ORF">DFQ45_10639</name>
</gene>
<evidence type="ECO:0000259" key="1">
    <source>
        <dbReference type="Pfam" id="PF13622"/>
    </source>
</evidence>